<organism evidence="3 4">
    <name type="scientific">Corynespora cassiicola Philippines</name>
    <dbReference type="NCBI Taxonomy" id="1448308"/>
    <lineage>
        <taxon>Eukaryota</taxon>
        <taxon>Fungi</taxon>
        <taxon>Dikarya</taxon>
        <taxon>Ascomycota</taxon>
        <taxon>Pezizomycotina</taxon>
        <taxon>Dothideomycetes</taxon>
        <taxon>Pleosporomycetidae</taxon>
        <taxon>Pleosporales</taxon>
        <taxon>Corynesporascaceae</taxon>
        <taxon>Corynespora</taxon>
    </lineage>
</organism>
<gene>
    <name evidence="3" type="ORF">BS50DRAFT_307806</name>
</gene>
<feature type="transmembrane region" description="Helical" evidence="2">
    <location>
        <begin position="198"/>
        <end position="223"/>
    </location>
</feature>
<evidence type="ECO:0000313" key="3">
    <source>
        <dbReference type="EMBL" id="PSN70189.1"/>
    </source>
</evidence>
<dbReference type="Gene3D" id="1.20.140.150">
    <property type="match status" value="1"/>
</dbReference>
<protein>
    <submittedName>
        <fullName evidence="3">Integral membrane protein</fullName>
    </submittedName>
</protein>
<dbReference type="InterPro" id="IPR052413">
    <property type="entry name" value="SUR7_domain"/>
</dbReference>
<dbReference type="InterPro" id="IPR009571">
    <property type="entry name" value="SUR7/Rim9-like_fungi"/>
</dbReference>
<proteinExistence type="predicted"/>
<evidence type="ECO:0000256" key="1">
    <source>
        <dbReference type="SAM" id="MobiDB-lite"/>
    </source>
</evidence>
<feature type="region of interest" description="Disordered" evidence="1">
    <location>
        <begin position="292"/>
        <end position="318"/>
    </location>
</feature>
<keyword evidence="2" id="KW-1133">Transmembrane helix</keyword>
<dbReference type="EMBL" id="KZ678132">
    <property type="protein sequence ID" value="PSN70189.1"/>
    <property type="molecule type" value="Genomic_DNA"/>
</dbReference>
<keyword evidence="4" id="KW-1185">Reference proteome</keyword>
<dbReference type="GO" id="GO:0005886">
    <property type="term" value="C:plasma membrane"/>
    <property type="evidence" value="ECO:0007669"/>
    <property type="project" value="InterPro"/>
</dbReference>
<feature type="transmembrane region" description="Helical" evidence="2">
    <location>
        <begin position="7"/>
        <end position="28"/>
    </location>
</feature>
<feature type="transmembrane region" description="Helical" evidence="2">
    <location>
        <begin position="164"/>
        <end position="186"/>
    </location>
</feature>
<evidence type="ECO:0000313" key="4">
    <source>
        <dbReference type="Proteomes" id="UP000240883"/>
    </source>
</evidence>
<dbReference type="PANTHER" id="PTHR28019">
    <property type="entry name" value="CELL MEMBRANE PROTEIN YLR413W-RELATED"/>
    <property type="match status" value="1"/>
</dbReference>
<keyword evidence="2" id="KW-0812">Transmembrane</keyword>
<reference evidence="3 4" key="1">
    <citation type="journal article" date="2018" name="Front. Microbiol.">
        <title>Genome-Wide Analysis of Corynespora cassiicola Leaf Fall Disease Putative Effectors.</title>
        <authorList>
            <person name="Lopez D."/>
            <person name="Ribeiro S."/>
            <person name="Label P."/>
            <person name="Fumanal B."/>
            <person name="Venisse J.S."/>
            <person name="Kohler A."/>
            <person name="de Oliveira R.R."/>
            <person name="Labutti K."/>
            <person name="Lipzen A."/>
            <person name="Lail K."/>
            <person name="Bauer D."/>
            <person name="Ohm R.A."/>
            <person name="Barry K.W."/>
            <person name="Spatafora J."/>
            <person name="Grigoriev I.V."/>
            <person name="Martin F.M."/>
            <person name="Pujade-Renaud V."/>
        </authorList>
    </citation>
    <scope>NUCLEOTIDE SEQUENCE [LARGE SCALE GENOMIC DNA]</scope>
    <source>
        <strain evidence="3 4">Philippines</strain>
    </source>
</reference>
<dbReference type="GO" id="GO:0031505">
    <property type="term" value="P:fungal-type cell wall organization"/>
    <property type="evidence" value="ECO:0007669"/>
    <property type="project" value="TreeGrafter"/>
</dbReference>
<feature type="transmembrane region" description="Helical" evidence="2">
    <location>
        <begin position="243"/>
        <end position="264"/>
    </location>
</feature>
<dbReference type="Pfam" id="PF06687">
    <property type="entry name" value="SUR7"/>
    <property type="match status" value="1"/>
</dbReference>
<dbReference type="OrthoDB" id="4480814at2759"/>
<evidence type="ECO:0000256" key="2">
    <source>
        <dbReference type="SAM" id="Phobius"/>
    </source>
</evidence>
<accession>A0A2T2NXV0</accession>
<dbReference type="PANTHER" id="PTHR28019:SF3">
    <property type="entry name" value="INTEGRAL MEMBRANE PROTEIN (AFU_ORTHOLOGUE AFUA_6G07470)"/>
    <property type="match status" value="1"/>
</dbReference>
<dbReference type="AlphaFoldDB" id="A0A2T2NXV0"/>
<name>A0A2T2NXV0_CORCC</name>
<dbReference type="Proteomes" id="UP000240883">
    <property type="component" value="Unassembled WGS sequence"/>
</dbReference>
<keyword evidence="2" id="KW-0472">Membrane</keyword>
<sequence length="318" mass="35104">MGKLGRFACIFVPMALTIASLICLILVFSGQTNKDMALQRDLYFFKADTSGFTSNPETFADHISDLPGNLDENIDNELLDALQQSAQTSNELKDVYYIGLWNYCEGDKNDKNETKITHCSSRKANFWFNPIEAWGLQNTSVQEAFPDELQKGLDTYKTVSKWMFTAYVIAICLTAAEFVVGIFAIFSRWGSFVTTIVSTAQTVFIIAAAATSTALYASLVGVFESVLKPYNIEADLGSKMLSVLWLGVAFSIGSGFFWLISTCCCSGKSGNKKVVVEKTPYTYERVSSPYMGNSGNSQMPATHGNTGTGYEPFRHERV</sequence>
<feature type="compositionally biased region" description="Polar residues" evidence="1">
    <location>
        <begin position="292"/>
        <end position="305"/>
    </location>
</feature>
<dbReference type="GO" id="GO:0051285">
    <property type="term" value="C:cell cortex of cell tip"/>
    <property type="evidence" value="ECO:0007669"/>
    <property type="project" value="TreeGrafter"/>
</dbReference>